<dbReference type="Proteomes" id="UP000198612">
    <property type="component" value="Unassembled WGS sequence"/>
</dbReference>
<dbReference type="Proteomes" id="UP000324896">
    <property type="component" value="Unassembled WGS sequence"/>
</dbReference>
<dbReference type="RefSeq" id="WP_073158529.1">
    <property type="nucleotide sequence ID" value="NZ_FMYT01000002.1"/>
</dbReference>
<name>A0A1G6J076_9FIRM</name>
<dbReference type="Proteomes" id="UP000295758">
    <property type="component" value="Unassembled WGS sequence"/>
</dbReference>
<evidence type="ECO:0000313" key="14">
    <source>
        <dbReference type="Proteomes" id="UP000324896"/>
    </source>
</evidence>
<evidence type="ECO:0000313" key="8">
    <source>
        <dbReference type="Proteomes" id="UP000198612"/>
    </source>
</evidence>
<evidence type="ECO:0000313" key="6">
    <source>
        <dbReference type="EMBL" id="TDS33947.1"/>
    </source>
</evidence>
<dbReference type="OrthoDB" id="2112290at2"/>
<evidence type="ECO:0000313" key="2">
    <source>
        <dbReference type="EMBL" id="SDC12081.1"/>
    </source>
</evidence>
<dbReference type="STRING" id="54121.SAMN04515653_10885"/>
<evidence type="ECO:0000313" key="9">
    <source>
        <dbReference type="Proteomes" id="UP000198945"/>
    </source>
</evidence>
<dbReference type="EMBL" id="FNEH01000006">
    <property type="protein sequence ID" value="SDI44408.1"/>
    <property type="molecule type" value="Genomic_DNA"/>
</dbReference>
<dbReference type="EMBL" id="FNBJ01000008">
    <property type="protein sequence ID" value="SDF24109.1"/>
    <property type="molecule type" value="Genomic_DNA"/>
</dbReference>
<evidence type="ECO:0000313" key="10">
    <source>
        <dbReference type="Proteomes" id="UP000199519"/>
    </source>
</evidence>
<protein>
    <submittedName>
        <fullName evidence="2">Uncharacterized protein</fullName>
    </submittedName>
</protein>
<evidence type="ECO:0000313" key="7">
    <source>
        <dbReference type="EMBL" id="TDX35461.1"/>
    </source>
</evidence>
<reference evidence="4 9" key="2">
    <citation type="submission" date="2016-10" db="EMBL/GenBank/DDBJ databases">
        <authorList>
            <person name="de Groot N.N."/>
        </authorList>
    </citation>
    <scope>NUCLEOTIDE SEQUENCE [LARGE SCALE GENOMIC DNA]</scope>
    <source>
        <strain evidence="4 9">WG7</strain>
    </source>
</reference>
<dbReference type="Gene3D" id="3.40.50.360">
    <property type="match status" value="1"/>
</dbReference>
<dbReference type="EMBL" id="QICM01000001">
    <property type="protein sequence ID" value="PXV70083.1"/>
    <property type="molecule type" value="Genomic_DNA"/>
</dbReference>
<evidence type="ECO:0000313" key="4">
    <source>
        <dbReference type="EMBL" id="SDI44408.1"/>
    </source>
</evidence>
<keyword evidence="10" id="KW-1185">Reference proteome</keyword>
<organism evidence="2 14">
    <name type="scientific">Halanaerobium congolense</name>
    <dbReference type="NCBI Taxonomy" id="54121"/>
    <lineage>
        <taxon>Bacteria</taxon>
        <taxon>Bacillati</taxon>
        <taxon>Bacillota</taxon>
        <taxon>Clostridia</taxon>
        <taxon>Halanaerobiales</taxon>
        <taxon>Halanaerobiaceae</taxon>
        <taxon>Halanaerobium</taxon>
    </lineage>
</organism>
<dbReference type="InterPro" id="IPR029039">
    <property type="entry name" value="Flavoprotein-like_sf"/>
</dbReference>
<reference evidence="6 13" key="4">
    <citation type="submission" date="2019-03" db="EMBL/GenBank/DDBJ databases">
        <title>Deep subsurface shale carbon reservoir microbial communities from Ohio and West Virginia, USA.</title>
        <authorList>
            <person name="Wrighton K."/>
        </authorList>
    </citation>
    <scope>NUCLEOTIDE SEQUENCE [LARGE SCALE GENOMIC DNA]</scope>
    <source>
        <strain evidence="6 13">UTICA-S4D12</strain>
    </source>
</reference>
<dbReference type="EMBL" id="SOEF01000060">
    <property type="protein sequence ID" value="TDX35461.1"/>
    <property type="molecule type" value="Genomic_DNA"/>
</dbReference>
<dbReference type="Proteomes" id="UP000199519">
    <property type="component" value="Unassembled WGS sequence"/>
</dbReference>
<evidence type="ECO:0000313" key="3">
    <source>
        <dbReference type="EMBL" id="SDF24109.1"/>
    </source>
</evidence>
<evidence type="ECO:0000313" key="13">
    <source>
        <dbReference type="Proteomes" id="UP000295758"/>
    </source>
</evidence>
<reference evidence="1 11" key="3">
    <citation type="submission" date="2018-04" db="EMBL/GenBank/DDBJ databases">
        <title>Subsurface microbial communities from deep shales in Ohio and West Virginia, USA.</title>
        <authorList>
            <person name="Wrighton K."/>
        </authorList>
    </citation>
    <scope>NUCLEOTIDE SEQUENCE [LARGE SCALE GENOMIC DNA]</scope>
    <source>
        <strain evidence="7 12">DSMZ 11287</strain>
        <strain evidence="1 11">MSL28</strain>
    </source>
</reference>
<proteinExistence type="predicted"/>
<evidence type="ECO:0000313" key="11">
    <source>
        <dbReference type="Proteomes" id="UP000247389"/>
    </source>
</evidence>
<dbReference type="Proteomes" id="UP000295472">
    <property type="component" value="Unassembled WGS sequence"/>
</dbReference>
<evidence type="ECO:0000313" key="12">
    <source>
        <dbReference type="Proteomes" id="UP000295472"/>
    </source>
</evidence>
<dbReference type="EMBL" id="SOAA01000003">
    <property type="protein sequence ID" value="TDS33947.1"/>
    <property type="molecule type" value="Genomic_DNA"/>
</dbReference>
<dbReference type="EMBL" id="FMYT01000002">
    <property type="protein sequence ID" value="SDC12081.1"/>
    <property type="molecule type" value="Genomic_DNA"/>
</dbReference>
<dbReference type="Proteomes" id="UP000198945">
    <property type="component" value="Unassembled WGS sequence"/>
</dbReference>
<reference evidence="8 10" key="1">
    <citation type="submission" date="2016-10" db="EMBL/GenBank/DDBJ databases">
        <authorList>
            <person name="Varghese N."/>
            <person name="Submissions S."/>
        </authorList>
    </citation>
    <scope>NUCLEOTIDE SEQUENCE [LARGE SCALE GENOMIC DNA]</scope>
    <source>
        <strain evidence="2 14">WG10</strain>
        <strain evidence="3 10">WG2</strain>
        <strain evidence="5 8">WG5</strain>
    </source>
</reference>
<sequence length="135" mass="14830">MQRLLIIYTPDDDLEEIAKGIKAGAKSQGFRVDMKNTKDIGTGLSFYPYDLIAAGSPTKGIFKGKIDNSLNKFLAEAKRTGGKDAIAYVKPRFFATNKALKKVMAALESQGCIVKNFKAIKDHRSAVEFGKNIKI</sequence>
<dbReference type="EMBL" id="FOHG01000006">
    <property type="protein sequence ID" value="SES79951.1"/>
    <property type="molecule type" value="Genomic_DNA"/>
</dbReference>
<dbReference type="AlphaFoldDB" id="A0A1G6J076"/>
<evidence type="ECO:0000313" key="1">
    <source>
        <dbReference type="EMBL" id="PXV70083.1"/>
    </source>
</evidence>
<evidence type="ECO:0000313" key="5">
    <source>
        <dbReference type="EMBL" id="SES79951.1"/>
    </source>
</evidence>
<gene>
    <name evidence="6" type="ORF">BY453_103107</name>
    <name evidence="7" type="ORF">C7954_1603</name>
    <name evidence="1" type="ORF">C8C78_10175</name>
    <name evidence="2" type="ORF">SAMN04488597_102137</name>
    <name evidence="3" type="ORF">SAMN04488598_10871</name>
    <name evidence="5" type="ORF">SAMN04515652_10689</name>
    <name evidence="4" type="ORF">SAMN04515654_10685</name>
</gene>
<dbReference type="GeneID" id="57014023"/>
<dbReference type="SUPFAM" id="SSF52218">
    <property type="entry name" value="Flavoproteins"/>
    <property type="match status" value="1"/>
</dbReference>
<accession>A0A1G6J076</accession>
<dbReference type="Proteomes" id="UP000247389">
    <property type="component" value="Unassembled WGS sequence"/>
</dbReference>